<evidence type="ECO:0000313" key="2">
    <source>
        <dbReference type="Proteomes" id="UP000033876"/>
    </source>
</evidence>
<dbReference type="InterPro" id="IPR013783">
    <property type="entry name" value="Ig-like_fold"/>
</dbReference>
<gene>
    <name evidence="1" type="ORF">US50_C0010G0008</name>
</gene>
<reference evidence="1 2" key="1">
    <citation type="journal article" date="2015" name="Nature">
        <title>rRNA introns, odd ribosomes, and small enigmatic genomes across a large radiation of phyla.</title>
        <authorList>
            <person name="Brown C.T."/>
            <person name="Hug L.A."/>
            <person name="Thomas B.C."/>
            <person name="Sharon I."/>
            <person name="Castelle C.J."/>
            <person name="Singh A."/>
            <person name="Wilkins M.J."/>
            <person name="Williams K.H."/>
            <person name="Banfield J.F."/>
        </authorList>
    </citation>
    <scope>NUCLEOTIDE SEQUENCE [LARGE SCALE GENOMIC DNA]</scope>
</reference>
<dbReference type="Proteomes" id="UP000033876">
    <property type="component" value="Unassembled WGS sequence"/>
</dbReference>
<protein>
    <submittedName>
        <fullName evidence="1">PKD domain protein, secreted</fullName>
    </submittedName>
</protein>
<accession>A0A0G0HAT5</accession>
<comment type="caution">
    <text evidence="1">The sequence shown here is derived from an EMBL/GenBank/DDBJ whole genome shotgun (WGS) entry which is preliminary data.</text>
</comment>
<dbReference type="EMBL" id="LBTF01000010">
    <property type="protein sequence ID" value="KKQ35620.1"/>
    <property type="molecule type" value="Genomic_DNA"/>
</dbReference>
<evidence type="ECO:0000313" key="1">
    <source>
        <dbReference type="EMBL" id="KKQ35620.1"/>
    </source>
</evidence>
<name>A0A0G0HAT5_9BACT</name>
<organism evidence="1 2">
    <name type="scientific">Candidatus Nomurabacteria bacterium GW2011_GWB1_37_5</name>
    <dbReference type="NCBI Taxonomy" id="1618742"/>
    <lineage>
        <taxon>Bacteria</taxon>
        <taxon>Candidatus Nomuraibacteriota</taxon>
    </lineage>
</organism>
<dbReference type="PATRIC" id="fig|1618742.3.peg.254"/>
<dbReference type="AlphaFoldDB" id="A0A0G0HAT5"/>
<dbReference type="Gene3D" id="2.60.40.10">
    <property type="entry name" value="Immunoglobulins"/>
    <property type="match status" value="2"/>
</dbReference>
<sequence>MSKRNLIISSVLILAAIAGGILLVKNFQIKAAPTATVVSCGDEVMTSVTLDGDLDCSAYNGPALSIIASNNLVFDGNGFTIFTADGRNGLDVYNGGFTIKNLTIMNGNISDPNKYALSMGSGLTGNILLQNIYITASQPAAGLGLFFDTRNSSSLPAVRMEGIRIDNNRNSFQIVGPQNSLILTRSNFSDSVSFVFLSNAQIIENTFIGEFLNIAYPTNYENVSFSRNNFIVNNPSNGSNFNTYTTIYPNINGNYWGHTDTNGPCFFPFAGVNQPYDTNDAALEDRACVYESFDTAYIPPDTTPPTIQITSPVDGATLTNNTFDVFVDASDVGSGIALVQVQVATFGGQTYTCPIVSGSTYKCSNVFMNQVGGGGLVARAYDRATNIAEHRISIDIEVSDTASPTINITSPVSGSEFNSDLSVLPIPIVGDYSDDIGVIGIDCNGVTANLTGGAASGQFDAIVNINTGANIINCTGFDAATNQSSSEISVTLTTSNPPGEGDSVSIGTVTPTSPIVDNVNGITFSASVTNPGGANISDCGFYWQRTEAFGNPSRAMYNSETGIVSAVHNYAVGQYQVRFSCSDGTTTFNGPWTDINVRSSSSDTGPAAVGTVFGNGRALNTEDLEALINQFSDTPR</sequence>
<proteinExistence type="predicted"/>